<keyword evidence="2" id="KW-1185">Reference proteome</keyword>
<protein>
    <submittedName>
        <fullName evidence="1">Uncharacterized protein</fullName>
    </submittedName>
</protein>
<organism evidence="1 2">
    <name type="scientific">Hibiscus sabdariffa</name>
    <name type="common">roselle</name>
    <dbReference type="NCBI Taxonomy" id="183260"/>
    <lineage>
        <taxon>Eukaryota</taxon>
        <taxon>Viridiplantae</taxon>
        <taxon>Streptophyta</taxon>
        <taxon>Embryophyta</taxon>
        <taxon>Tracheophyta</taxon>
        <taxon>Spermatophyta</taxon>
        <taxon>Magnoliopsida</taxon>
        <taxon>eudicotyledons</taxon>
        <taxon>Gunneridae</taxon>
        <taxon>Pentapetalae</taxon>
        <taxon>rosids</taxon>
        <taxon>malvids</taxon>
        <taxon>Malvales</taxon>
        <taxon>Malvaceae</taxon>
        <taxon>Malvoideae</taxon>
        <taxon>Hibiscus</taxon>
    </lineage>
</organism>
<evidence type="ECO:0000313" key="1">
    <source>
        <dbReference type="EMBL" id="KAK8516944.1"/>
    </source>
</evidence>
<dbReference type="Proteomes" id="UP001472677">
    <property type="component" value="Unassembled WGS sequence"/>
</dbReference>
<accession>A0ABR2CBS7</accession>
<gene>
    <name evidence="1" type="ORF">V6N12_032144</name>
</gene>
<reference evidence="1 2" key="1">
    <citation type="journal article" date="2024" name="G3 (Bethesda)">
        <title>Genome assembly of Hibiscus sabdariffa L. provides insights into metabolisms of medicinal natural products.</title>
        <authorList>
            <person name="Kim T."/>
        </authorList>
    </citation>
    <scope>NUCLEOTIDE SEQUENCE [LARGE SCALE GENOMIC DNA]</scope>
    <source>
        <strain evidence="1">TK-2024</strain>
        <tissue evidence="1">Old leaves</tissue>
    </source>
</reference>
<proteinExistence type="predicted"/>
<evidence type="ECO:0000313" key="2">
    <source>
        <dbReference type="Proteomes" id="UP001472677"/>
    </source>
</evidence>
<dbReference type="EMBL" id="JBBPBM010000056">
    <property type="protein sequence ID" value="KAK8516944.1"/>
    <property type="molecule type" value="Genomic_DNA"/>
</dbReference>
<comment type="caution">
    <text evidence="1">The sequence shown here is derived from an EMBL/GenBank/DDBJ whole genome shotgun (WGS) entry which is preliminary data.</text>
</comment>
<sequence>MHALYEAKPRILYGHILSKNMGRFQETTHHRLRPGSPSYSKPPYCNVRPVGKSTDEDPSPTAAGAWVRRSIIFESNPNRLTSTSLMEISSSNLSCLAMCP</sequence>
<name>A0ABR2CBS7_9ROSI</name>